<dbReference type="GO" id="GO:0003700">
    <property type="term" value="F:DNA-binding transcription factor activity"/>
    <property type="evidence" value="ECO:0007669"/>
    <property type="project" value="InterPro"/>
</dbReference>
<sequence>MATSTGKTEPASRRLAAQLRTAIETGELAPGDKLPSERKLVETHDVARNTAREAVRLLADEGLVTVEHGRGAFVRVKPKLMRFGSSRYSHKLRERTGLSPFRAEVEAQGRVPSVNCTSIEQVPAPGFVVQRLGLVEGTHVVRRENHYFADDEAVQIGVTYIPLPIAQGTPLLHSANLGPGSLYARFAEKGHEVVTIREEISARMATPSEVEQLMIPDGVPVIDVVHTSIDQDRQPFEVTTFTMRADVTGLDYTMPVEE</sequence>
<dbReference type="Pfam" id="PF00392">
    <property type="entry name" value="GntR"/>
    <property type="match status" value="1"/>
</dbReference>
<keyword evidence="1" id="KW-0805">Transcription regulation</keyword>
<dbReference type="InterPro" id="IPR050679">
    <property type="entry name" value="Bact_HTH_transcr_reg"/>
</dbReference>
<reference evidence="6 7" key="1">
    <citation type="submission" date="2017-07" db="EMBL/GenBank/DDBJ databases">
        <authorList>
            <person name="Sun Z.S."/>
            <person name="Albrecht U."/>
            <person name="Echele G."/>
            <person name="Lee C.C."/>
        </authorList>
    </citation>
    <scope>NUCLEOTIDE SEQUENCE [LARGE SCALE GENOMIC DNA]</scope>
    <source>
        <strain evidence="6 7">P16-029</strain>
    </source>
</reference>
<dbReference type="Pfam" id="PF07702">
    <property type="entry name" value="UTRA"/>
    <property type="match status" value="1"/>
</dbReference>
<dbReference type="Gene3D" id="3.40.1410.10">
    <property type="entry name" value="Chorismate lyase-like"/>
    <property type="match status" value="1"/>
</dbReference>
<evidence type="ECO:0000313" key="7">
    <source>
        <dbReference type="Proteomes" id="UP000259211"/>
    </source>
</evidence>
<dbReference type="CDD" id="cd07377">
    <property type="entry name" value="WHTH_GntR"/>
    <property type="match status" value="1"/>
</dbReference>
<dbReference type="GO" id="GO:0003677">
    <property type="term" value="F:DNA binding"/>
    <property type="evidence" value="ECO:0007669"/>
    <property type="project" value="UniProtKB-KW"/>
</dbReference>
<comment type="caution">
    <text evidence="6">The sequence shown here is derived from an EMBL/GenBank/DDBJ whole genome shotgun (WGS) entry which is preliminary data.</text>
</comment>
<dbReference type="InterPro" id="IPR036388">
    <property type="entry name" value="WH-like_DNA-bd_sf"/>
</dbReference>
<name>A0A1B9VR81_9ACTN</name>
<evidence type="ECO:0000313" key="5">
    <source>
        <dbReference type="EMBL" id="MEH1546973.1"/>
    </source>
</evidence>
<dbReference type="PRINTS" id="PR00035">
    <property type="entry name" value="HTHGNTR"/>
</dbReference>
<dbReference type="GO" id="GO:0045892">
    <property type="term" value="P:negative regulation of DNA-templated transcription"/>
    <property type="evidence" value="ECO:0007669"/>
    <property type="project" value="TreeGrafter"/>
</dbReference>
<dbReference type="SMART" id="SM00866">
    <property type="entry name" value="UTRA"/>
    <property type="match status" value="1"/>
</dbReference>
<dbReference type="SMART" id="SM00345">
    <property type="entry name" value="HTH_GNTR"/>
    <property type="match status" value="1"/>
</dbReference>
<dbReference type="InterPro" id="IPR028978">
    <property type="entry name" value="Chorismate_lyase_/UTRA_dom_sf"/>
</dbReference>
<feature type="domain" description="HTH gntR-type" evidence="4">
    <location>
        <begin position="9"/>
        <end position="77"/>
    </location>
</feature>
<dbReference type="InterPro" id="IPR000524">
    <property type="entry name" value="Tscrpt_reg_HTH_GntR"/>
</dbReference>
<evidence type="ECO:0000313" key="6">
    <source>
        <dbReference type="EMBL" id="RFT45872.1"/>
    </source>
</evidence>
<dbReference type="Gene3D" id="1.10.10.10">
    <property type="entry name" value="Winged helix-like DNA-binding domain superfamily/Winged helix DNA-binding domain"/>
    <property type="match status" value="1"/>
</dbReference>
<dbReference type="EMBL" id="JBAKUA010000010">
    <property type="protein sequence ID" value="MEH1546973.1"/>
    <property type="molecule type" value="Genomic_DNA"/>
</dbReference>
<dbReference type="RefSeq" id="WP_016667080.1">
    <property type="nucleotide sequence ID" value="NZ_AP024308.1"/>
</dbReference>
<reference evidence="5" key="2">
    <citation type="submission" date="2024-02" db="EMBL/GenBank/DDBJ databases">
        <title>Bacterial skin colonization with Propionibacterium avidum as a risk factor for Periprosthetic Joint Infections - a single-center prospective study.</title>
        <authorList>
            <person name="Achermann Y."/>
        </authorList>
    </citation>
    <scope>NUCLEOTIDE SEQUENCE</scope>
    <source>
        <strain evidence="5">PAVI-2017310195</strain>
    </source>
</reference>
<keyword evidence="2" id="KW-0238">DNA-binding</keyword>
<dbReference type="EMBL" id="NOWI01000003">
    <property type="protein sequence ID" value="RFT45872.1"/>
    <property type="molecule type" value="Genomic_DNA"/>
</dbReference>
<evidence type="ECO:0000256" key="1">
    <source>
        <dbReference type="ARBA" id="ARBA00023015"/>
    </source>
</evidence>
<proteinExistence type="predicted"/>
<dbReference type="SUPFAM" id="SSF64288">
    <property type="entry name" value="Chorismate lyase-like"/>
    <property type="match status" value="1"/>
</dbReference>
<dbReference type="InterPro" id="IPR011663">
    <property type="entry name" value="UTRA"/>
</dbReference>
<dbReference type="OrthoDB" id="4307011at2"/>
<evidence type="ECO:0000256" key="3">
    <source>
        <dbReference type="ARBA" id="ARBA00023163"/>
    </source>
</evidence>
<dbReference type="AlphaFoldDB" id="A0A1B9VR81"/>
<dbReference type="PROSITE" id="PS50949">
    <property type="entry name" value="HTH_GNTR"/>
    <property type="match status" value="1"/>
</dbReference>
<dbReference type="SUPFAM" id="SSF46785">
    <property type="entry name" value="Winged helix' DNA-binding domain"/>
    <property type="match status" value="1"/>
</dbReference>
<dbReference type="Proteomes" id="UP001309299">
    <property type="component" value="Unassembled WGS sequence"/>
</dbReference>
<keyword evidence="3" id="KW-0804">Transcription</keyword>
<dbReference type="PANTHER" id="PTHR44846:SF17">
    <property type="entry name" value="GNTR-FAMILY TRANSCRIPTIONAL REGULATOR"/>
    <property type="match status" value="1"/>
</dbReference>
<dbReference type="InterPro" id="IPR036390">
    <property type="entry name" value="WH_DNA-bd_sf"/>
</dbReference>
<organism evidence="6 7">
    <name type="scientific">Cutibacterium avidum</name>
    <dbReference type="NCBI Taxonomy" id="33010"/>
    <lineage>
        <taxon>Bacteria</taxon>
        <taxon>Bacillati</taxon>
        <taxon>Actinomycetota</taxon>
        <taxon>Actinomycetes</taxon>
        <taxon>Propionibacteriales</taxon>
        <taxon>Propionibacteriaceae</taxon>
        <taxon>Cutibacterium</taxon>
    </lineage>
</organism>
<dbReference type="STRING" id="33010.BFS79_04465"/>
<protein>
    <submittedName>
        <fullName evidence="6">GntR family transcriptional regulator</fullName>
    </submittedName>
</protein>
<evidence type="ECO:0000256" key="2">
    <source>
        <dbReference type="ARBA" id="ARBA00023125"/>
    </source>
</evidence>
<dbReference type="PANTHER" id="PTHR44846">
    <property type="entry name" value="MANNOSYL-D-GLYCERATE TRANSPORT/METABOLISM SYSTEM REPRESSOR MNGR-RELATED"/>
    <property type="match status" value="1"/>
</dbReference>
<evidence type="ECO:0000259" key="4">
    <source>
        <dbReference type="PROSITE" id="PS50949"/>
    </source>
</evidence>
<gene>
    <name evidence="6" type="ORF">CHT91_03395</name>
    <name evidence="5" type="ORF">V7F78_08120</name>
</gene>
<accession>A0A1B9VR81</accession>
<dbReference type="Proteomes" id="UP000259211">
    <property type="component" value="Unassembled WGS sequence"/>
</dbReference>